<evidence type="ECO:0000313" key="5">
    <source>
        <dbReference type="EMBL" id="EEG49451.1"/>
    </source>
</evidence>
<dbReference type="InterPro" id="IPR008599">
    <property type="entry name" value="Diacid_rec"/>
</dbReference>
<comment type="similarity">
    <text evidence="1">Belongs to the CdaR family.</text>
</comment>
<comment type="caution">
    <text evidence="5">The sequence shown here is derived from an EMBL/GenBank/DDBJ whole genome shotgun (WGS) entry which is preliminary data.</text>
</comment>
<dbReference type="PATRIC" id="fig|476272.21.peg.2997"/>
<evidence type="ECO:0000256" key="1">
    <source>
        <dbReference type="ARBA" id="ARBA00006754"/>
    </source>
</evidence>
<dbReference type="Pfam" id="PF13556">
    <property type="entry name" value="HTH_30"/>
    <property type="match status" value="1"/>
</dbReference>
<evidence type="ECO:0008006" key="7">
    <source>
        <dbReference type="Google" id="ProtNLM"/>
    </source>
</evidence>
<keyword evidence="6" id="KW-1185">Reference proteome</keyword>
<organism evidence="5 6">
    <name type="scientific">Blautia hydrogenotrophica (strain DSM 10507 / JCM 14656 / S5a33)</name>
    <name type="common">Ruminococcus hydrogenotrophicus</name>
    <dbReference type="NCBI Taxonomy" id="476272"/>
    <lineage>
        <taxon>Bacteria</taxon>
        <taxon>Bacillati</taxon>
        <taxon>Bacillota</taxon>
        <taxon>Clostridia</taxon>
        <taxon>Lachnospirales</taxon>
        <taxon>Lachnospiraceae</taxon>
        <taxon>Blautia</taxon>
    </lineage>
</organism>
<evidence type="ECO:0000259" key="3">
    <source>
        <dbReference type="Pfam" id="PF13556"/>
    </source>
</evidence>
<reference evidence="5 6" key="2">
    <citation type="submission" date="2009-02" db="EMBL/GenBank/DDBJ databases">
        <title>Draft genome sequence of Blautia hydrogenotrophica DSM 10507 (Ruminococcus hydrogenotrophicus DSM 10507).</title>
        <authorList>
            <person name="Sudarsanam P."/>
            <person name="Ley R."/>
            <person name="Guruge J."/>
            <person name="Turnbaugh P.J."/>
            <person name="Mahowald M."/>
            <person name="Liep D."/>
            <person name="Gordon J."/>
        </authorList>
    </citation>
    <scope>NUCLEOTIDE SEQUENCE [LARGE SCALE GENOMIC DNA]</scope>
    <source>
        <strain evidence="6">DSM 10507 / JCM 14656 / S5a33</strain>
    </source>
</reference>
<dbReference type="EMBL" id="ACBZ01000079">
    <property type="protein sequence ID" value="EEG49451.1"/>
    <property type="molecule type" value="Genomic_DNA"/>
</dbReference>
<feature type="domain" description="Putative sugar diacid recognition" evidence="2">
    <location>
        <begin position="10"/>
        <end position="139"/>
    </location>
</feature>
<dbReference type="HOGENOM" id="CLU_043769_1_0_9"/>
<proteinExistence type="inferred from homology"/>
<dbReference type="eggNOG" id="COG3835">
    <property type="taxonomic scope" value="Bacteria"/>
</dbReference>
<dbReference type="Pfam" id="PF17853">
    <property type="entry name" value="GGDEF_2"/>
    <property type="match status" value="1"/>
</dbReference>
<accession>C0CLC5</accession>
<evidence type="ECO:0000313" key="6">
    <source>
        <dbReference type="Proteomes" id="UP000003100"/>
    </source>
</evidence>
<gene>
    <name evidence="5" type="ORF">RUMHYD_01646</name>
</gene>
<feature type="domain" description="CdaR GGDEF-like" evidence="4">
    <location>
        <begin position="150"/>
        <end position="261"/>
    </location>
</feature>
<name>C0CLC5_BLAHS</name>
<evidence type="ECO:0000259" key="2">
    <source>
        <dbReference type="Pfam" id="PF05651"/>
    </source>
</evidence>
<dbReference type="PANTHER" id="PTHR33744:SF15">
    <property type="entry name" value="CARBOHYDRATE DIACID REGULATOR"/>
    <property type="match status" value="1"/>
</dbReference>
<dbReference type="InterPro" id="IPR042070">
    <property type="entry name" value="PucR_C-HTH_sf"/>
</dbReference>
<evidence type="ECO:0000259" key="4">
    <source>
        <dbReference type="Pfam" id="PF17853"/>
    </source>
</evidence>
<dbReference type="Proteomes" id="UP000003100">
    <property type="component" value="Unassembled WGS sequence"/>
</dbReference>
<dbReference type="Gene3D" id="1.10.10.2840">
    <property type="entry name" value="PucR C-terminal helix-turn-helix domain"/>
    <property type="match status" value="1"/>
</dbReference>
<protein>
    <recommendedName>
        <fullName evidence="7">Sugar diacid regulator</fullName>
    </recommendedName>
</protein>
<dbReference type="InterPro" id="IPR025736">
    <property type="entry name" value="PucR_C-HTH_dom"/>
</dbReference>
<dbReference type="Pfam" id="PF05651">
    <property type="entry name" value="Diacid_rec"/>
    <property type="match status" value="1"/>
</dbReference>
<dbReference type="InterPro" id="IPR041522">
    <property type="entry name" value="CdaR_GGDEF"/>
</dbReference>
<reference evidence="5 6" key="1">
    <citation type="submission" date="2009-01" db="EMBL/GenBank/DDBJ databases">
        <authorList>
            <person name="Fulton L."/>
            <person name="Clifton S."/>
            <person name="Fulton B."/>
            <person name="Xu J."/>
            <person name="Minx P."/>
            <person name="Pepin K.H."/>
            <person name="Johnson M."/>
            <person name="Bhonagiri V."/>
            <person name="Nash W.E."/>
            <person name="Mardis E.R."/>
            <person name="Wilson R.K."/>
        </authorList>
    </citation>
    <scope>NUCLEOTIDE SEQUENCE [LARGE SCALE GENOMIC DNA]</scope>
    <source>
        <strain evidence="6">DSM 10507 / JCM 14656 / S5a33</strain>
    </source>
</reference>
<dbReference type="PANTHER" id="PTHR33744">
    <property type="entry name" value="CARBOHYDRATE DIACID REGULATOR"/>
    <property type="match status" value="1"/>
</dbReference>
<feature type="domain" description="PucR C-terminal helix-turn-helix" evidence="3">
    <location>
        <begin position="307"/>
        <end position="362"/>
    </location>
</feature>
<dbReference type="InterPro" id="IPR051448">
    <property type="entry name" value="CdaR-like_regulators"/>
</dbReference>
<dbReference type="AlphaFoldDB" id="C0CLC5"/>
<sequence length="368" mass="41504">MEEIMSYPISRPLASQIVDAVSDVCEKNINFITPDGEIIASTDSSRIGTYHEIGRRAAQSGTLMEIPQDSLYPGTKAGINLPVYHNGELLAIIGISGDPKEVSKYAHLAERITRLLVCESEGNLHLRDLEQKRGYLIQKLLKGAPITPEDLETLPSDLNLELQTPSRILLIQLGHQFPQTGIPAVEPEIYHLFRSLELTLYCFQYPREYLAILPEPKLTNCRETLSHFGEKHKGSLCMGIGKCTSPQQLMHSYQTCQIALKSAQLSGSSCVFFDQLYLELLLSDVSSDLQQEYFSRTVSHLSSEDRELLLVYYEENMSLVAVCERLYLHKNTLQYRLNRIRKVTGLNPRDFEDAVILYLGLKLSPVPS</sequence>